<accession>A0A246KQJ5</accession>
<sequence length="289" mass="32272">MNYFELHLGDYAAATAHLSLIEDAIYSRLLRRYYLQEEALPADVKQVARLAGARSQEELEAVQAVLDEFFTLTDTGWHNKRADEEIERYQAKQDKARASAAARWNKDAVPSDSERNANAMRTHSEGNALKTPDTNISTSLRSVEKARKRAAAPDCPDDVDSQTWSDWLALRKAKKAPVTETVLDQARREARKANLTLTQFLQVWCARGSQGLQADWLKPNERGGPQSVPPSTQHPSKTRAGVELLQSLKPNAQRMDPQRDSGWPEPVALLGPGSDPGDGHDPRHRRYVG</sequence>
<evidence type="ECO:0008006" key="4">
    <source>
        <dbReference type="Google" id="ProtNLM"/>
    </source>
</evidence>
<dbReference type="EMBL" id="NIXP01000157">
    <property type="protein sequence ID" value="OWR25646.1"/>
    <property type="molecule type" value="Genomic_DNA"/>
</dbReference>
<dbReference type="Proteomes" id="UP000197904">
    <property type="component" value="Unassembled WGS sequence"/>
</dbReference>
<evidence type="ECO:0000313" key="2">
    <source>
        <dbReference type="EMBL" id="OWR25646.1"/>
    </source>
</evidence>
<reference evidence="2 3" key="1">
    <citation type="submission" date="2017-06" db="EMBL/GenBank/DDBJ databases">
        <authorList>
            <person name="Kim H.J."/>
            <person name="Triplett B.A."/>
        </authorList>
    </citation>
    <scope>NUCLEOTIDE SEQUENCE [LARGE SCALE GENOMIC DNA]</scope>
    <source>
        <strain evidence="2 3">S18795</strain>
    </source>
</reference>
<protein>
    <recommendedName>
        <fullName evidence="4">DUF1376 domain-containing protein</fullName>
    </recommendedName>
</protein>
<proteinExistence type="predicted"/>
<evidence type="ECO:0000256" key="1">
    <source>
        <dbReference type="SAM" id="MobiDB-lite"/>
    </source>
</evidence>
<dbReference type="Pfam" id="PF07120">
    <property type="entry name" value="DUF1376"/>
    <property type="match status" value="1"/>
</dbReference>
<dbReference type="InterPro" id="IPR010781">
    <property type="entry name" value="DUF1376"/>
</dbReference>
<evidence type="ECO:0000313" key="3">
    <source>
        <dbReference type="Proteomes" id="UP000197904"/>
    </source>
</evidence>
<organism evidence="2 3">
    <name type="scientific">Stenotrophomonas pavanii</name>
    <dbReference type="NCBI Taxonomy" id="487698"/>
    <lineage>
        <taxon>Bacteria</taxon>
        <taxon>Pseudomonadati</taxon>
        <taxon>Pseudomonadota</taxon>
        <taxon>Gammaproteobacteria</taxon>
        <taxon>Lysobacterales</taxon>
        <taxon>Lysobacteraceae</taxon>
        <taxon>Stenotrophomonas</taxon>
    </lineage>
</organism>
<gene>
    <name evidence="2" type="ORF">CEE55_22395</name>
</gene>
<comment type="caution">
    <text evidence="2">The sequence shown here is derived from an EMBL/GenBank/DDBJ whole genome shotgun (WGS) entry which is preliminary data.</text>
</comment>
<dbReference type="RefSeq" id="WP_088476420.1">
    <property type="nucleotide sequence ID" value="NZ_NIXP01000157.1"/>
</dbReference>
<feature type="region of interest" description="Disordered" evidence="1">
    <location>
        <begin position="217"/>
        <end position="289"/>
    </location>
</feature>
<dbReference type="AlphaFoldDB" id="A0A246KQJ5"/>
<name>A0A246KQJ5_9GAMM</name>